<evidence type="ECO:0000256" key="2">
    <source>
        <dbReference type="ARBA" id="ARBA00022737"/>
    </source>
</evidence>
<gene>
    <name evidence="5" type="ORF">Nepgr_008174</name>
</gene>
<dbReference type="FunFam" id="1.25.40.10:FF:000442">
    <property type="entry name" value="Pentatricopeptide repeat-containing protein At3g49710"/>
    <property type="match status" value="1"/>
</dbReference>
<dbReference type="InterPro" id="IPR032867">
    <property type="entry name" value="DYW_dom"/>
</dbReference>
<evidence type="ECO:0000256" key="1">
    <source>
        <dbReference type="ARBA" id="ARBA00006643"/>
    </source>
</evidence>
<dbReference type="Pfam" id="PF01535">
    <property type="entry name" value="PPR"/>
    <property type="match status" value="4"/>
</dbReference>
<dbReference type="Pfam" id="PF20431">
    <property type="entry name" value="E_motif"/>
    <property type="match status" value="1"/>
</dbReference>
<reference evidence="5" key="1">
    <citation type="submission" date="2023-05" db="EMBL/GenBank/DDBJ databases">
        <title>Nepenthes gracilis genome sequencing.</title>
        <authorList>
            <person name="Fukushima K."/>
        </authorList>
    </citation>
    <scope>NUCLEOTIDE SEQUENCE</scope>
    <source>
        <strain evidence="5">SING2019-196</strain>
    </source>
</reference>
<dbReference type="InterPro" id="IPR002885">
    <property type="entry name" value="PPR_rpt"/>
</dbReference>
<dbReference type="Pfam" id="PF13041">
    <property type="entry name" value="PPR_2"/>
    <property type="match status" value="3"/>
</dbReference>
<keyword evidence="2" id="KW-0677">Repeat</keyword>
<dbReference type="AlphaFoldDB" id="A0AAD3S8E2"/>
<dbReference type="GO" id="GO:0008270">
    <property type="term" value="F:zinc ion binding"/>
    <property type="evidence" value="ECO:0007669"/>
    <property type="project" value="InterPro"/>
</dbReference>
<dbReference type="PROSITE" id="PS51375">
    <property type="entry name" value="PPR"/>
    <property type="match status" value="6"/>
</dbReference>
<dbReference type="InterPro" id="IPR046849">
    <property type="entry name" value="E2_motif"/>
</dbReference>
<feature type="repeat" description="PPR" evidence="3">
    <location>
        <begin position="409"/>
        <end position="443"/>
    </location>
</feature>
<protein>
    <recommendedName>
        <fullName evidence="4">DYW domain-containing protein</fullName>
    </recommendedName>
</protein>
<dbReference type="Pfam" id="PF14432">
    <property type="entry name" value="DYW_deaminase"/>
    <property type="match status" value="1"/>
</dbReference>
<feature type="repeat" description="PPR" evidence="3">
    <location>
        <begin position="204"/>
        <end position="238"/>
    </location>
</feature>
<dbReference type="InterPro" id="IPR046960">
    <property type="entry name" value="PPR_At4g14850-like_plant"/>
</dbReference>
<comment type="similarity">
    <text evidence="1">Belongs to the PPR family. PCMP-H subfamily.</text>
</comment>
<keyword evidence="6" id="KW-1185">Reference proteome</keyword>
<feature type="repeat" description="PPR" evidence="3">
    <location>
        <begin position="546"/>
        <end position="580"/>
    </location>
</feature>
<dbReference type="NCBIfam" id="TIGR00756">
    <property type="entry name" value="PPR"/>
    <property type="match status" value="7"/>
</dbReference>
<dbReference type="FunFam" id="1.25.40.10:FF:000031">
    <property type="entry name" value="Pentatricopeptide repeat-containing protein mitochondrial"/>
    <property type="match status" value="1"/>
</dbReference>
<feature type="domain" description="DYW" evidence="4">
    <location>
        <begin position="624"/>
        <end position="719"/>
    </location>
</feature>
<evidence type="ECO:0000313" key="5">
    <source>
        <dbReference type="EMBL" id="GMH06334.1"/>
    </source>
</evidence>
<name>A0AAD3S8E2_NEPGR</name>
<dbReference type="Gene3D" id="1.25.40.10">
    <property type="entry name" value="Tetratricopeptide repeat domain"/>
    <property type="match status" value="4"/>
</dbReference>
<proteinExistence type="inferred from homology"/>
<dbReference type="FunFam" id="1.25.40.10:FF:000366">
    <property type="entry name" value="Pentatricopeptide (PPR) repeat-containing protein"/>
    <property type="match status" value="1"/>
</dbReference>
<evidence type="ECO:0000256" key="3">
    <source>
        <dbReference type="PROSITE-ProRule" id="PRU00708"/>
    </source>
</evidence>
<dbReference type="InterPro" id="IPR046848">
    <property type="entry name" value="E_motif"/>
</dbReference>
<feature type="repeat" description="PPR" evidence="3">
    <location>
        <begin position="480"/>
        <end position="510"/>
    </location>
</feature>
<evidence type="ECO:0000259" key="4">
    <source>
        <dbReference type="Pfam" id="PF14432"/>
    </source>
</evidence>
<dbReference type="PANTHER" id="PTHR47926">
    <property type="entry name" value="PENTATRICOPEPTIDE REPEAT-CONTAINING PROTEIN"/>
    <property type="match status" value="1"/>
</dbReference>
<accession>A0AAD3S8E2</accession>
<dbReference type="FunFam" id="1.25.40.10:FF:000396">
    <property type="entry name" value="Pentatricopeptide repeat-containing protein At2g36730"/>
    <property type="match status" value="1"/>
</dbReference>
<sequence>MNQISWSLLHFRQLLKACIAGRDLITGKSLQTLYVKSLVPTSTYLSNHFIILYSKCGRLADARKTFDAIPCPNVFSYNTIICAYAKESQPRIAHQLFDKIPQPDTVSYNTLISAYADRGETQPALAFVSEMRELGLEMDGFTLSAGVTACCGDISLVSQLHSLAIKGGFDSYTSLNNALVTYYGKNGRLSDAERVFYGMSGIQDEVSWNAIVVAFGQNQQGSKALGLFHEMIKRELNVDMYTLASVLTAFTSLEDLSGGRQFHAQLIKIGFHHNQHIGSSLIDLYSKCGKDITDCRKLFEEIHEPDLVVWNTMISAYSQHEEVSEEALACFREMQRIGLRADDCSFVCVTSACSNLSSPLQGKQIHSLALKSDIPSNRISMDNALVAMYAKCGSLQDARQLFDRMPEHNIVSVNTMIAGYAQHGVGAEALLIFEWMLKSEFVPNSVTFVSVLSACAHTGKLGDGEKYFGMMKEEFKIEPESEHYSCMIDMFGRAGKFREAEQLIESMPYNPGSISWAALLGACRKHGNIDLAIKAANSFIQMEPSNAAPYVMLANIYSNAGRWEDVSMVRKLMRDRGVKKKPGCSWIEVNKKIHIFIAEDRLHPMIKEIYEYLEDMSMKIKRTGYVPDVKWALVKDDGIGEAEKEMMLVHHSEKLAIAFGLLSTRDGEPILVMKNLRICGDCHNAIKFISAATGRVITVRDTHRFHCFNDGRCSCGDYW</sequence>
<dbReference type="Pfam" id="PF20430">
    <property type="entry name" value="Eplus_motif"/>
    <property type="match status" value="1"/>
</dbReference>
<dbReference type="SUPFAM" id="SSF48452">
    <property type="entry name" value="TPR-like"/>
    <property type="match status" value="2"/>
</dbReference>
<dbReference type="GO" id="GO:0003723">
    <property type="term" value="F:RNA binding"/>
    <property type="evidence" value="ECO:0007669"/>
    <property type="project" value="InterPro"/>
</dbReference>
<dbReference type="InterPro" id="IPR011990">
    <property type="entry name" value="TPR-like_helical_dom_sf"/>
</dbReference>
<dbReference type="GO" id="GO:0009451">
    <property type="term" value="P:RNA modification"/>
    <property type="evidence" value="ECO:0007669"/>
    <property type="project" value="InterPro"/>
</dbReference>
<evidence type="ECO:0000313" key="6">
    <source>
        <dbReference type="Proteomes" id="UP001279734"/>
    </source>
</evidence>
<dbReference type="PANTHER" id="PTHR47926:SF505">
    <property type="entry name" value="PENTATRICOPEPTIDE REPEAT (PPR) SUPERFAMILY PROTEIN"/>
    <property type="match status" value="1"/>
</dbReference>
<organism evidence="5 6">
    <name type="scientific">Nepenthes gracilis</name>
    <name type="common">Slender pitcher plant</name>
    <dbReference type="NCBI Taxonomy" id="150966"/>
    <lineage>
        <taxon>Eukaryota</taxon>
        <taxon>Viridiplantae</taxon>
        <taxon>Streptophyta</taxon>
        <taxon>Embryophyta</taxon>
        <taxon>Tracheophyta</taxon>
        <taxon>Spermatophyta</taxon>
        <taxon>Magnoliopsida</taxon>
        <taxon>eudicotyledons</taxon>
        <taxon>Gunneridae</taxon>
        <taxon>Pentapetalae</taxon>
        <taxon>Caryophyllales</taxon>
        <taxon>Nepenthaceae</taxon>
        <taxon>Nepenthes</taxon>
    </lineage>
</organism>
<dbReference type="EMBL" id="BSYO01000006">
    <property type="protein sequence ID" value="GMH06334.1"/>
    <property type="molecule type" value="Genomic_DNA"/>
</dbReference>
<feature type="repeat" description="PPR" evidence="3">
    <location>
        <begin position="104"/>
        <end position="138"/>
    </location>
</feature>
<comment type="caution">
    <text evidence="5">The sequence shown here is derived from an EMBL/GenBank/DDBJ whole genome shotgun (WGS) entry which is preliminary data.</text>
</comment>
<feature type="repeat" description="PPR" evidence="3">
    <location>
        <begin position="306"/>
        <end position="341"/>
    </location>
</feature>
<dbReference type="FunFam" id="1.25.40.10:FF:000351">
    <property type="entry name" value="Pentatricopeptide repeat-containing protein"/>
    <property type="match status" value="1"/>
</dbReference>
<dbReference type="Proteomes" id="UP001279734">
    <property type="component" value="Unassembled WGS sequence"/>
</dbReference>